<organism evidence="3 4">
    <name type="scientific">Fusobacterium nucleatum subsp. polymorphum</name>
    <name type="common">Fusobacterium polymorphum</name>
    <dbReference type="NCBI Taxonomy" id="76857"/>
    <lineage>
        <taxon>Bacteria</taxon>
        <taxon>Fusobacteriati</taxon>
        <taxon>Fusobacteriota</taxon>
        <taxon>Fusobacteriia</taxon>
        <taxon>Fusobacteriales</taxon>
        <taxon>Fusobacteriaceae</taxon>
        <taxon>Fusobacterium</taxon>
    </lineage>
</organism>
<evidence type="ECO:0000313" key="3">
    <source>
        <dbReference type="EMBL" id="PGH19470.1"/>
    </source>
</evidence>
<dbReference type="NCBIfam" id="NF033175">
    <property type="entry name" value="fuso_auto_Nterm"/>
    <property type="match status" value="1"/>
</dbReference>
<evidence type="ECO:0000256" key="1">
    <source>
        <dbReference type="SAM" id="Coils"/>
    </source>
</evidence>
<feature type="coiled-coil region" evidence="1">
    <location>
        <begin position="44"/>
        <end position="82"/>
    </location>
</feature>
<evidence type="ECO:0008006" key="5">
    <source>
        <dbReference type="Google" id="ProtNLM"/>
    </source>
</evidence>
<gene>
    <name evidence="3" type="ORF">RN96_14355</name>
</gene>
<keyword evidence="2" id="KW-0472">Membrane</keyword>
<proteinExistence type="predicted"/>
<comment type="caution">
    <text evidence="3">The sequence shown here is derived from an EMBL/GenBank/DDBJ whole genome shotgun (WGS) entry which is preliminary data.</text>
</comment>
<feature type="transmembrane region" description="Helical" evidence="2">
    <location>
        <begin position="21"/>
        <end position="41"/>
    </location>
</feature>
<dbReference type="Proteomes" id="UP000222862">
    <property type="component" value="Unassembled WGS sequence"/>
</dbReference>
<dbReference type="EMBL" id="NJGI01000010">
    <property type="protein sequence ID" value="PGH19470.1"/>
    <property type="molecule type" value="Genomic_DNA"/>
</dbReference>
<keyword evidence="2" id="KW-1133">Transmembrane helix</keyword>
<reference evidence="3 4" key="1">
    <citation type="submission" date="2017-06" db="EMBL/GenBank/DDBJ databases">
        <title>Genome sequencing of Fusobacterium nucleatum subsp. polymorphum KCOM 1232 (=ChDC F37).</title>
        <authorList>
            <person name="Kook J.-K."/>
            <person name="Park S.-N."/>
            <person name="Lim Y.K."/>
            <person name="Roh H."/>
        </authorList>
    </citation>
    <scope>NUCLEOTIDE SEQUENCE [LARGE SCALE GENOMIC DNA]</scope>
    <source>
        <strain evidence="4">KCOM 1232 ( ChDC F37)</strain>
    </source>
</reference>
<dbReference type="InterPro" id="IPR053787">
    <property type="entry name" value="Autotransptr-assoc_N"/>
</dbReference>
<dbReference type="AlphaFoldDB" id="A0A2B7YE51"/>
<sequence length="1135" mass="118667">MLDYTKVESRLKSFLKNNKRLGYSVALLVSFLINGGFSYAVETRAELRNRIVQEQESISQMLKDSDKSISDIELKIKKLTQRGEFWVKPLERSYQVAFITSFGNYTKNRNRTEQNFTEPEYGTPGGRRGSSGNIYMVDINGITELANNKAETGNKSNYKGSYIYKGKNYGEYGIIKNPLEFVDKIDFGANITPKAVAEKTVAVKTVSETRVTEPRVSVSKIDVSRVTVTPPSAPIISAPANPGNPSVNVTAPGAITPLGTITVAAIPAINVSVAAPVVGAAPTVNAPTVATPPTPAGFNPKIITPPVAPAEPVAPVITAPTFNLISNSSGNGAATEADMSSTSNGAIQSVVLTKGNFKVIRDTSSRMNYSYNNYAGKSPWGTPTTDSGNTFSGNSWSNWSRTGATTSSYLGFQKVVVGAMLSNSNNLFTNVSTSTLREFVHMDHHNNITPTSVESGFNAGLAESTWDSTVSSGSNTAAVKGAFEDLRDNINSTAAHGNSATPASHMFIWMQSGRIVMEGSYNVVTNNYDHNGFIDKKSIAANVGDIVIQPHKDTGGNVKGTKSAVFSLSPGGNNPGHLSIMYNGSTGNMDLWTTESAVFLNSETAGKPIAIVNRGTINMYGQKSAGIYNSQTSKMDVQFVDKGFTFNAATNTATGNYRPINIYGDGSVGIYWDRGNTGSIEGNFAVNIGASGVGNKNFTTKATSAVTGGAETNGVALSNYDVNSSDTATTNKDYIRGSFGILSDGSTNLTSHQIKIFDKTQGNVGVMPSGNALLNIGGGNIAIEGGTTAKDNIGIYIDGKGAVKSTGDIKVSGGVGNLAIFAKGYTGTIPGSAPAHVSVRKIEGTNTKNSILVFGTTGAKITASEGLTMTGATVEADATVANKKDSGAVFSSGSGTVITINRAALLGSENISITGTEQVDAKNAGTGKYVGFGLMAKDGGKINAQYNNISVTNGSTGIASIGKDGANVASEIDLSHSKLSYNGKGYAVYTDGTGKVNLDDTELNLRGSSTAFDVDLSASVLPIHINSGTKIKIHSDDVTVFNVKNASGLTTVGGIETSIKSKIETKLGLSPGALAGLFTGSTSIKYKTAAADGGSLAVGNLDKSGVETDTVADKKDGYEFFNRFLAQRLVATTNK</sequence>
<protein>
    <recommendedName>
        <fullName evidence="5">Autotransporter domain-containing protein</fullName>
    </recommendedName>
</protein>
<feature type="non-terminal residue" evidence="3">
    <location>
        <position position="1135"/>
    </location>
</feature>
<evidence type="ECO:0000313" key="4">
    <source>
        <dbReference type="Proteomes" id="UP000222862"/>
    </source>
</evidence>
<name>A0A2B7YE51_FUSNP</name>
<evidence type="ECO:0000256" key="2">
    <source>
        <dbReference type="SAM" id="Phobius"/>
    </source>
</evidence>
<accession>A0A2B7YE51</accession>
<keyword evidence="2" id="KW-0812">Transmembrane</keyword>
<keyword evidence="1" id="KW-0175">Coiled coil</keyword>
<dbReference type="RefSeq" id="WP_143403956.1">
    <property type="nucleotide sequence ID" value="NZ_NJGI01000010.1"/>
</dbReference>